<comment type="caution">
    <text evidence="1">The sequence shown here is derived from an EMBL/GenBank/DDBJ whole genome shotgun (WGS) entry which is preliminary data.</text>
</comment>
<dbReference type="EMBL" id="LJDB01000089">
    <property type="protein sequence ID" value="ONI38375.1"/>
    <property type="molecule type" value="Genomic_DNA"/>
</dbReference>
<accession>A0ACC8X932</accession>
<name>A0ACC8X932_9FIRM</name>
<keyword evidence="2" id="KW-1185">Reference proteome</keyword>
<gene>
    <name evidence="1" type="ORF">AN396_10980</name>
</gene>
<evidence type="ECO:0000313" key="1">
    <source>
        <dbReference type="EMBL" id="ONI38375.1"/>
    </source>
</evidence>
<evidence type="ECO:0000313" key="2">
    <source>
        <dbReference type="Proteomes" id="UP000188605"/>
    </source>
</evidence>
<dbReference type="Proteomes" id="UP000188605">
    <property type="component" value="Unassembled WGS sequence"/>
</dbReference>
<reference evidence="1" key="1">
    <citation type="submission" date="2016-08" db="EMBL/GenBank/DDBJ databases">
        <authorList>
            <person name="Ngugi D.K."/>
            <person name="Miyake S."/>
            <person name="Stingl U."/>
        </authorList>
    </citation>
    <scope>NUCLEOTIDE SEQUENCE</scope>
    <source>
        <strain evidence="1">SCG-B11WGA-EpuloA1</strain>
    </source>
</reference>
<protein>
    <submittedName>
        <fullName evidence="1">Uncharacterized protein</fullName>
    </submittedName>
</protein>
<proteinExistence type="predicted"/>
<organism evidence="1 2">
    <name type="scientific">Candidatus Epulonipiscium fishelsonii</name>
    <dbReference type="NCBI Taxonomy" id="77094"/>
    <lineage>
        <taxon>Bacteria</taxon>
        <taxon>Bacillati</taxon>
        <taxon>Bacillota</taxon>
        <taxon>Clostridia</taxon>
        <taxon>Lachnospirales</taxon>
        <taxon>Lachnospiraceae</taxon>
        <taxon>Candidatus Epulonipiscium</taxon>
    </lineage>
</organism>
<sequence>MFLHNIYIEKLILYINIVELIFGQCYNDVCTKIYTSKKYLVFYIVSIFNYFFWGGALYE</sequence>